<feature type="compositionally biased region" description="Polar residues" evidence="8">
    <location>
        <begin position="708"/>
        <end position="717"/>
    </location>
</feature>
<comment type="subcellular location">
    <subcellularLocation>
        <location evidence="1">Nucleus</location>
    </subcellularLocation>
</comment>
<evidence type="ECO:0000256" key="3">
    <source>
        <dbReference type="ARBA" id="ARBA00022833"/>
    </source>
</evidence>
<evidence type="ECO:0000256" key="1">
    <source>
        <dbReference type="ARBA" id="ARBA00004123"/>
    </source>
</evidence>
<dbReference type="CDD" id="cd12148">
    <property type="entry name" value="fungal_TF_MHR"/>
    <property type="match status" value="1"/>
</dbReference>
<dbReference type="RefSeq" id="XP_062636205.1">
    <property type="nucleotide sequence ID" value="XM_062777522.1"/>
</dbReference>
<evidence type="ECO:0000256" key="6">
    <source>
        <dbReference type="ARBA" id="ARBA00023163"/>
    </source>
</evidence>
<keyword evidence="6" id="KW-0804">Transcription</keyword>
<organism evidence="10 11">
    <name type="scientific">Dichotomopilus funicola</name>
    <dbReference type="NCBI Taxonomy" id="1934379"/>
    <lineage>
        <taxon>Eukaryota</taxon>
        <taxon>Fungi</taxon>
        <taxon>Dikarya</taxon>
        <taxon>Ascomycota</taxon>
        <taxon>Pezizomycotina</taxon>
        <taxon>Sordariomycetes</taxon>
        <taxon>Sordariomycetidae</taxon>
        <taxon>Sordariales</taxon>
        <taxon>Chaetomiaceae</taxon>
        <taxon>Dichotomopilus</taxon>
    </lineage>
</organism>
<dbReference type="Proteomes" id="UP001302676">
    <property type="component" value="Unassembled WGS sequence"/>
</dbReference>
<feature type="domain" description="Zn(2)-C6 fungal-type" evidence="9">
    <location>
        <begin position="10"/>
        <end position="39"/>
    </location>
</feature>
<dbReference type="AlphaFoldDB" id="A0AAN6V1Q2"/>
<dbReference type="SMART" id="SM00066">
    <property type="entry name" value="GAL4"/>
    <property type="match status" value="1"/>
</dbReference>
<keyword evidence="11" id="KW-1185">Reference proteome</keyword>
<dbReference type="GO" id="GO:0008270">
    <property type="term" value="F:zinc ion binding"/>
    <property type="evidence" value="ECO:0007669"/>
    <property type="project" value="InterPro"/>
</dbReference>
<reference evidence="10" key="1">
    <citation type="journal article" date="2023" name="Mol. Phylogenet. Evol.">
        <title>Genome-scale phylogeny and comparative genomics of the fungal order Sordariales.</title>
        <authorList>
            <person name="Hensen N."/>
            <person name="Bonometti L."/>
            <person name="Westerberg I."/>
            <person name="Brannstrom I.O."/>
            <person name="Guillou S."/>
            <person name="Cros-Aarteil S."/>
            <person name="Calhoun S."/>
            <person name="Haridas S."/>
            <person name="Kuo A."/>
            <person name="Mondo S."/>
            <person name="Pangilinan J."/>
            <person name="Riley R."/>
            <person name="LaButti K."/>
            <person name="Andreopoulos B."/>
            <person name="Lipzen A."/>
            <person name="Chen C."/>
            <person name="Yan M."/>
            <person name="Daum C."/>
            <person name="Ng V."/>
            <person name="Clum A."/>
            <person name="Steindorff A."/>
            <person name="Ohm R.A."/>
            <person name="Martin F."/>
            <person name="Silar P."/>
            <person name="Natvig D.O."/>
            <person name="Lalanne C."/>
            <person name="Gautier V."/>
            <person name="Ament-Velasquez S.L."/>
            <person name="Kruys A."/>
            <person name="Hutchinson M.I."/>
            <person name="Powell A.J."/>
            <person name="Barry K."/>
            <person name="Miller A.N."/>
            <person name="Grigoriev I.V."/>
            <person name="Debuchy R."/>
            <person name="Gladieux P."/>
            <person name="Hiltunen Thoren M."/>
            <person name="Johannesson H."/>
        </authorList>
    </citation>
    <scope>NUCLEOTIDE SEQUENCE</scope>
    <source>
        <strain evidence="10">CBS 141.50</strain>
    </source>
</reference>
<protein>
    <recommendedName>
        <fullName evidence="9">Zn(2)-C6 fungal-type domain-containing protein</fullName>
    </recommendedName>
</protein>
<reference evidence="10" key="2">
    <citation type="submission" date="2023-05" db="EMBL/GenBank/DDBJ databases">
        <authorList>
            <consortium name="Lawrence Berkeley National Laboratory"/>
            <person name="Steindorff A."/>
            <person name="Hensen N."/>
            <person name="Bonometti L."/>
            <person name="Westerberg I."/>
            <person name="Brannstrom I.O."/>
            <person name="Guillou S."/>
            <person name="Cros-Aarteil S."/>
            <person name="Calhoun S."/>
            <person name="Haridas S."/>
            <person name="Kuo A."/>
            <person name="Mondo S."/>
            <person name="Pangilinan J."/>
            <person name="Riley R."/>
            <person name="Labutti K."/>
            <person name="Andreopoulos B."/>
            <person name="Lipzen A."/>
            <person name="Chen C."/>
            <person name="Yanf M."/>
            <person name="Daum C."/>
            <person name="Ng V."/>
            <person name="Clum A."/>
            <person name="Ohm R."/>
            <person name="Martin F."/>
            <person name="Silar P."/>
            <person name="Natvig D."/>
            <person name="Lalanne C."/>
            <person name="Gautier V."/>
            <person name="Ament-Velasquez S.L."/>
            <person name="Kruys A."/>
            <person name="Hutchinson M.I."/>
            <person name="Powell A.J."/>
            <person name="Barry K."/>
            <person name="Miller A.N."/>
            <person name="Grigoriev I.V."/>
            <person name="Debuchy R."/>
            <person name="Gladieux P."/>
            <person name="Thoren M.H."/>
            <person name="Johannesson H."/>
        </authorList>
    </citation>
    <scope>NUCLEOTIDE SEQUENCE</scope>
    <source>
        <strain evidence="10">CBS 141.50</strain>
    </source>
</reference>
<feature type="compositionally biased region" description="Low complexity" evidence="8">
    <location>
        <begin position="628"/>
        <end position="641"/>
    </location>
</feature>
<accession>A0AAN6V1Q2</accession>
<dbReference type="PANTHER" id="PTHR31313">
    <property type="entry name" value="TY1 ENHANCER ACTIVATOR"/>
    <property type="match status" value="1"/>
</dbReference>
<evidence type="ECO:0000313" key="11">
    <source>
        <dbReference type="Proteomes" id="UP001302676"/>
    </source>
</evidence>
<keyword evidence="4" id="KW-0805">Transcription regulation</keyword>
<dbReference type="PROSITE" id="PS50048">
    <property type="entry name" value="ZN2_CY6_FUNGAL_2"/>
    <property type="match status" value="1"/>
</dbReference>
<dbReference type="InterPro" id="IPR051615">
    <property type="entry name" value="Transcr_Regulatory_Elem"/>
</dbReference>
<sequence length="785" mass="84582">MPRQQLTPNACLVCRRKRTKCDGQVPCQRCKSKGEKCSYEDKKWRTKDHLRSEIERLRGEQRQSQAVLRALVNSDPVKWDRTLDRMSRGEPPGDIAQWILAQSSIPAPARSRETGDAYVQNGTINTANPPVAANNTDASWFPVPGVPLPPGPCLEPGLLPLASAHGLPPSRRFSFDPPASIFLPAITYADAHLIDPLPPTPHYIPPLEAPIDPIPHTWTEVAADTGLVQGLFARFFASSLPYLSIISGPHFLRAFREKNQQYCSEALVNAILGAACRDSTAPFQAAASAGFGDAFVGEAKRLLALDRDHINIPSVQALGVLSIIEIAQGNEEAASQLAHESLRACIHLLLQTQQQHPPQTWRPGPDGDGDFKLLRALAYCGGFSLIRMLRLLSGDLEPRTGPLFMRMHPECEFAEDDTPEARLERGISLQVDFFAQLRHCPQPARFLFEVTEAAHTFSSYNQSRAMTTEDLGNAFSKCTECHRQVAESPVLNPDLGPDALFAQIWYNFCLLALLRPFATSLAGLDGSLPASLTGDTTPDVVSQRASAAIISLADAYQTHYPSAYLPPFLPGMILVAARHQLTLAGPTLDVNQSLQPLGRTTLENGFPDPAYDPSYTPMAGPSGDYIKSEGPSSSSGSGLVSPRTALTMQTPRLALRESQPRRPSALPTSPTAFSHGKSSRQPSSGDLPATVPTSATTHASTHAATSPESDCSPSTMTPQAHDLVARAMLQLTSMSAQSPAAATAAYSLHVACTTGMVLGQPQTSVESSIYQEGGAGNLGFNNTKV</sequence>
<dbReference type="SUPFAM" id="SSF57701">
    <property type="entry name" value="Zn2/Cys6 DNA-binding domain"/>
    <property type="match status" value="1"/>
</dbReference>
<evidence type="ECO:0000259" key="9">
    <source>
        <dbReference type="PROSITE" id="PS50048"/>
    </source>
</evidence>
<dbReference type="GO" id="GO:0000981">
    <property type="term" value="F:DNA-binding transcription factor activity, RNA polymerase II-specific"/>
    <property type="evidence" value="ECO:0007669"/>
    <property type="project" value="InterPro"/>
</dbReference>
<dbReference type="GO" id="GO:0003677">
    <property type="term" value="F:DNA binding"/>
    <property type="evidence" value="ECO:0007669"/>
    <property type="project" value="UniProtKB-KW"/>
</dbReference>
<comment type="caution">
    <text evidence="10">The sequence shown here is derived from an EMBL/GenBank/DDBJ whole genome shotgun (WGS) entry which is preliminary data.</text>
</comment>
<dbReference type="InterPro" id="IPR036864">
    <property type="entry name" value="Zn2-C6_fun-type_DNA-bd_sf"/>
</dbReference>
<dbReference type="PROSITE" id="PS00463">
    <property type="entry name" value="ZN2_CY6_FUNGAL_1"/>
    <property type="match status" value="1"/>
</dbReference>
<evidence type="ECO:0000256" key="5">
    <source>
        <dbReference type="ARBA" id="ARBA00023125"/>
    </source>
</evidence>
<name>A0AAN6V1Q2_9PEZI</name>
<feature type="compositionally biased region" description="Low complexity" evidence="8">
    <location>
        <begin position="688"/>
        <end position="707"/>
    </location>
</feature>
<evidence type="ECO:0000256" key="8">
    <source>
        <dbReference type="SAM" id="MobiDB-lite"/>
    </source>
</evidence>
<dbReference type="Gene3D" id="4.10.240.10">
    <property type="entry name" value="Zn(2)-C6 fungal-type DNA-binding domain"/>
    <property type="match status" value="1"/>
</dbReference>
<keyword evidence="2" id="KW-0479">Metal-binding</keyword>
<dbReference type="CDD" id="cd00067">
    <property type="entry name" value="GAL4"/>
    <property type="match status" value="1"/>
</dbReference>
<dbReference type="PANTHER" id="PTHR31313:SF4">
    <property type="entry name" value="CONIDIAL DEVELOPMENT PROTEIN FLUFFY"/>
    <property type="match status" value="1"/>
</dbReference>
<evidence type="ECO:0000256" key="7">
    <source>
        <dbReference type="ARBA" id="ARBA00023242"/>
    </source>
</evidence>
<proteinExistence type="predicted"/>
<dbReference type="GO" id="GO:0005634">
    <property type="term" value="C:nucleus"/>
    <property type="evidence" value="ECO:0007669"/>
    <property type="project" value="UniProtKB-SubCell"/>
</dbReference>
<evidence type="ECO:0000256" key="4">
    <source>
        <dbReference type="ARBA" id="ARBA00023015"/>
    </source>
</evidence>
<dbReference type="GeneID" id="87814135"/>
<feature type="region of interest" description="Disordered" evidence="8">
    <location>
        <begin position="599"/>
        <end position="717"/>
    </location>
</feature>
<keyword evidence="7" id="KW-0539">Nucleus</keyword>
<gene>
    <name evidence="10" type="ORF">C8A04DRAFT_12936</name>
</gene>
<dbReference type="Pfam" id="PF00172">
    <property type="entry name" value="Zn_clus"/>
    <property type="match status" value="1"/>
</dbReference>
<evidence type="ECO:0000256" key="2">
    <source>
        <dbReference type="ARBA" id="ARBA00022723"/>
    </source>
</evidence>
<evidence type="ECO:0000313" key="10">
    <source>
        <dbReference type="EMBL" id="KAK4142834.1"/>
    </source>
</evidence>
<dbReference type="EMBL" id="MU853593">
    <property type="protein sequence ID" value="KAK4142834.1"/>
    <property type="molecule type" value="Genomic_DNA"/>
</dbReference>
<keyword evidence="5" id="KW-0238">DNA-binding</keyword>
<keyword evidence="3" id="KW-0862">Zinc</keyword>
<dbReference type="InterPro" id="IPR001138">
    <property type="entry name" value="Zn2Cys6_DnaBD"/>
</dbReference>